<dbReference type="EMBL" id="CP104013">
    <property type="protein sequence ID" value="UYP47345.1"/>
    <property type="molecule type" value="Genomic_DNA"/>
</dbReference>
<reference evidence="1" key="1">
    <citation type="submission" date="2022-09" db="EMBL/GenBank/DDBJ databases">
        <title>Actin cytoskeleton and complex cell architecture in an #Asgard archaeon.</title>
        <authorList>
            <person name="Ponce Toledo R.I."/>
            <person name="Schleper C."/>
            <person name="Rodrigues Oliveira T."/>
            <person name="Wollweber F."/>
            <person name="Xu J."/>
            <person name="Rittmann S."/>
            <person name="Klingl A."/>
            <person name="Pilhofer M."/>
        </authorList>
    </citation>
    <scope>NUCLEOTIDE SEQUENCE</scope>
    <source>
        <strain evidence="1">B-35</strain>
    </source>
</reference>
<proteinExistence type="predicted"/>
<keyword evidence="2" id="KW-1185">Reference proteome</keyword>
<accession>A0ABY6HVA6</accession>
<evidence type="ECO:0008006" key="3">
    <source>
        <dbReference type="Google" id="ProtNLM"/>
    </source>
</evidence>
<protein>
    <recommendedName>
        <fullName evidence="3">YkgJ family cysteine cluster protein</fullName>
    </recommendedName>
</protein>
<evidence type="ECO:0000313" key="1">
    <source>
        <dbReference type="EMBL" id="UYP47345.1"/>
    </source>
</evidence>
<dbReference type="Proteomes" id="UP001208689">
    <property type="component" value="Chromosome"/>
</dbReference>
<organism evidence="1 2">
    <name type="scientific">Candidatus Lokiarchaeum ossiferum</name>
    <dbReference type="NCBI Taxonomy" id="2951803"/>
    <lineage>
        <taxon>Archaea</taxon>
        <taxon>Promethearchaeati</taxon>
        <taxon>Promethearchaeota</taxon>
        <taxon>Promethearchaeia</taxon>
        <taxon>Promethearchaeales</taxon>
        <taxon>Promethearchaeaceae</taxon>
        <taxon>Candidatus Lokiarchaeum</taxon>
    </lineage>
</organism>
<sequence length="100" mass="11780">MKNNWFSRIFRTFTAILPVSRKRIGECVRCGDCCKLPNVCPALRYDEEGHPRCAIYRFRPLNCRKYPRTAFEHITKENCGYSFEKIKAKNKNDSPSTKKE</sequence>
<evidence type="ECO:0000313" key="2">
    <source>
        <dbReference type="Proteomes" id="UP001208689"/>
    </source>
</evidence>
<gene>
    <name evidence="1" type="ORF">NEF87_003630</name>
</gene>
<name>A0ABY6HVA6_9ARCH</name>